<dbReference type="Proteomes" id="UP001244341">
    <property type="component" value="Chromosome 7b"/>
</dbReference>
<evidence type="ECO:0008006" key="4">
    <source>
        <dbReference type="Google" id="ProtNLM"/>
    </source>
</evidence>
<keyword evidence="1" id="KW-0472">Membrane</keyword>
<reference evidence="2 3" key="1">
    <citation type="submission" date="2023-05" db="EMBL/GenBank/DDBJ databases">
        <title>A 100% complete, gapless, phased diploid assembly of the Scenedesmus obliquus UTEX 3031 genome.</title>
        <authorList>
            <person name="Biondi T.C."/>
            <person name="Hanschen E.R."/>
            <person name="Kwon T."/>
            <person name="Eng W."/>
            <person name="Kruse C.P.S."/>
            <person name="Koehler S.I."/>
            <person name="Kunde Y."/>
            <person name="Gleasner C.D."/>
            <person name="You Mak K.T."/>
            <person name="Polle J."/>
            <person name="Hovde B.T."/>
            <person name="Starkenburg S.R."/>
        </authorList>
    </citation>
    <scope>NUCLEOTIDE SEQUENCE [LARGE SCALE GENOMIC DNA]</scope>
    <source>
        <strain evidence="2 3">DOE0152z</strain>
    </source>
</reference>
<evidence type="ECO:0000313" key="2">
    <source>
        <dbReference type="EMBL" id="WIA16572.1"/>
    </source>
</evidence>
<name>A0ABY8U5N0_TETOB</name>
<accession>A0ABY8U5N0</accession>
<keyword evidence="1" id="KW-1133">Transmembrane helix</keyword>
<keyword evidence="3" id="KW-1185">Reference proteome</keyword>
<organism evidence="2 3">
    <name type="scientific">Tetradesmus obliquus</name>
    <name type="common">Green alga</name>
    <name type="synonym">Acutodesmus obliquus</name>
    <dbReference type="NCBI Taxonomy" id="3088"/>
    <lineage>
        <taxon>Eukaryota</taxon>
        <taxon>Viridiplantae</taxon>
        <taxon>Chlorophyta</taxon>
        <taxon>core chlorophytes</taxon>
        <taxon>Chlorophyceae</taxon>
        <taxon>CS clade</taxon>
        <taxon>Sphaeropleales</taxon>
        <taxon>Scenedesmaceae</taxon>
        <taxon>Tetradesmus</taxon>
    </lineage>
</organism>
<dbReference type="EMBL" id="CP126214">
    <property type="protein sequence ID" value="WIA16572.1"/>
    <property type="molecule type" value="Genomic_DNA"/>
</dbReference>
<proteinExistence type="predicted"/>
<protein>
    <recommendedName>
        <fullName evidence="4">Major facilitator superfamily (MFS) profile domain-containing protein</fullName>
    </recommendedName>
</protein>
<evidence type="ECO:0000313" key="3">
    <source>
        <dbReference type="Proteomes" id="UP001244341"/>
    </source>
</evidence>
<keyword evidence="1" id="KW-0812">Transmembrane</keyword>
<gene>
    <name evidence="2" type="ORF">OEZ85_013242</name>
</gene>
<feature type="transmembrane region" description="Helical" evidence="1">
    <location>
        <begin position="68"/>
        <end position="91"/>
    </location>
</feature>
<evidence type="ECO:0000256" key="1">
    <source>
        <dbReference type="SAM" id="Phobius"/>
    </source>
</evidence>
<sequence length="179" mass="17647">MIAPHSSSSSSSSSRQTSANTARYKALQALALAAMCTLGFADMYSYSMADAFLGQVLAAGGAGSADVMLALGIDGVATCVMAVVVLLCQSFPAVSGMALRPKWWLVIAGQAASVASSALPAVLPCMPVITACRAFHGAATAGCGCSVRSICPGGIPLTLACCSAADAPPGCCSLPAHGG</sequence>